<feature type="chain" id="PRO_5047531184" evidence="1">
    <location>
        <begin position="31"/>
        <end position="203"/>
    </location>
</feature>
<evidence type="ECO:0000313" key="3">
    <source>
        <dbReference type="Proteomes" id="UP001222770"/>
    </source>
</evidence>
<keyword evidence="1" id="KW-0732">Signal</keyword>
<protein>
    <submittedName>
        <fullName evidence="2">Methylamine utilization protein</fullName>
    </submittedName>
</protein>
<reference evidence="2 3" key="1">
    <citation type="submission" date="2023-03" db="EMBL/GenBank/DDBJ databases">
        <title>Novosphingobium cyanobacteriorum sp. nov., isolated from a eutrophic reservoir during the Microcystis bloom period.</title>
        <authorList>
            <person name="Kang M."/>
            <person name="Le V."/>
            <person name="Ko S.-R."/>
            <person name="Lee S.-A."/>
            <person name="Ahn C.-Y."/>
        </authorList>
    </citation>
    <scope>NUCLEOTIDE SEQUENCE [LARGE SCALE GENOMIC DNA]</scope>
    <source>
        <strain evidence="2 3">HBC54</strain>
    </source>
</reference>
<feature type="signal peptide" evidence="1">
    <location>
        <begin position="1"/>
        <end position="30"/>
    </location>
</feature>
<comment type="caution">
    <text evidence="2">The sequence shown here is derived from an EMBL/GenBank/DDBJ whole genome shotgun (WGS) entry which is preliminary data.</text>
</comment>
<evidence type="ECO:0000313" key="2">
    <source>
        <dbReference type="EMBL" id="MDF8334470.1"/>
    </source>
</evidence>
<dbReference type="SUPFAM" id="SSF49503">
    <property type="entry name" value="Cupredoxins"/>
    <property type="match status" value="1"/>
</dbReference>
<proteinExistence type="predicted"/>
<keyword evidence="3" id="KW-1185">Reference proteome</keyword>
<dbReference type="RefSeq" id="WP_277279168.1">
    <property type="nucleotide sequence ID" value="NZ_JAROCY010000014.1"/>
</dbReference>
<dbReference type="Proteomes" id="UP001222770">
    <property type="component" value="Unassembled WGS sequence"/>
</dbReference>
<accession>A0ABT6CN23</accession>
<dbReference type="InterPro" id="IPR008972">
    <property type="entry name" value="Cupredoxin"/>
</dbReference>
<gene>
    <name evidence="2" type="ORF">POM99_14780</name>
</gene>
<evidence type="ECO:0000256" key="1">
    <source>
        <dbReference type="SAM" id="SignalP"/>
    </source>
</evidence>
<dbReference type="EMBL" id="JAROCY010000014">
    <property type="protein sequence ID" value="MDF8334470.1"/>
    <property type="molecule type" value="Genomic_DNA"/>
</dbReference>
<name>A0ABT6CN23_9SPHN</name>
<organism evidence="2 3">
    <name type="scientific">Novosphingobium cyanobacteriorum</name>
    <dbReference type="NCBI Taxonomy" id="3024215"/>
    <lineage>
        <taxon>Bacteria</taxon>
        <taxon>Pseudomonadati</taxon>
        <taxon>Pseudomonadota</taxon>
        <taxon>Alphaproteobacteria</taxon>
        <taxon>Sphingomonadales</taxon>
        <taxon>Sphingomonadaceae</taxon>
        <taxon>Novosphingobium</taxon>
    </lineage>
</organism>
<sequence length="203" mass="22102">MANGFLPFLRRAALALPCLLAVSATGPLEAVFQVVDARGMPLQGAVVEVERPATGPITFPWRNAMAQRDQTFVPGTLIVPVGATVAFPNLDAVRHSIYSFSRPAKFKIDLYGRDQTRTQRFALTGTVALGCNIHDQMRGYIRVVNTPFARQTDVNGFGRIPGLPAGAYKVRVWHPRLRAPENELLLPATVSGGGVVRLVVQTR</sequence>
<dbReference type="Gene3D" id="2.60.40.420">
    <property type="entry name" value="Cupredoxins - blue copper proteins"/>
    <property type="match status" value="1"/>
</dbReference>